<comment type="caution">
    <text evidence="1">The sequence shown here is derived from an EMBL/GenBank/DDBJ whole genome shotgun (WGS) entry which is preliminary data.</text>
</comment>
<protein>
    <recommendedName>
        <fullName evidence="3">Integrase</fullName>
    </recommendedName>
</protein>
<dbReference type="EMBL" id="JAJKGN010000001">
    <property type="protein sequence ID" value="MDC6408718.1"/>
    <property type="molecule type" value="Genomic_DNA"/>
</dbReference>
<gene>
    <name evidence="1" type="ORF">LOK82_08785</name>
</gene>
<name>A0AAW6HVS7_XYLFS</name>
<proteinExistence type="predicted"/>
<evidence type="ECO:0008006" key="3">
    <source>
        <dbReference type="Google" id="ProtNLM"/>
    </source>
</evidence>
<reference evidence="1" key="1">
    <citation type="submission" date="2021-11" db="EMBL/GenBank/DDBJ databases">
        <authorList>
            <person name="Denance N."/>
            <person name="Briand M."/>
            <person name="Dupas E."/>
            <person name="Durand K."/>
            <person name="Legendre B."/>
            <person name="Cunty A."/>
            <person name="Donnadieu C."/>
            <person name="Lopez Roques C."/>
            <person name="Cesbron S."/>
            <person name="Jacques M.A."/>
        </authorList>
    </citation>
    <scope>NUCLEOTIDE SEQUENCE</scope>
    <source>
        <strain evidence="1">CFBP8070</strain>
    </source>
</reference>
<dbReference type="Proteomes" id="UP001220702">
    <property type="component" value="Unassembled WGS sequence"/>
</dbReference>
<evidence type="ECO:0000313" key="2">
    <source>
        <dbReference type="Proteomes" id="UP001220702"/>
    </source>
</evidence>
<dbReference type="RefSeq" id="WP_274064568.1">
    <property type="nucleotide sequence ID" value="NZ_CP136975.1"/>
</dbReference>
<organism evidence="1 2">
    <name type="scientific">Xylella fastidiosa subsp. multiplex</name>
    <dbReference type="NCBI Taxonomy" id="644357"/>
    <lineage>
        <taxon>Bacteria</taxon>
        <taxon>Pseudomonadati</taxon>
        <taxon>Pseudomonadota</taxon>
        <taxon>Gammaproteobacteria</taxon>
        <taxon>Lysobacterales</taxon>
        <taxon>Lysobacteraceae</taxon>
        <taxon>Xylella</taxon>
    </lineage>
</organism>
<reference evidence="1" key="2">
    <citation type="journal article" date="2023" name="Commun. Biol.">
        <title>Suspicions of two bridgehead invasions of Xylella fastidiosa subsp. multiplex in France.</title>
        <authorList>
            <person name="Dupas E."/>
            <person name="Durand K."/>
            <person name="Rieux A."/>
            <person name="Briand M."/>
            <person name="Pruvost O."/>
            <person name="Cunty A."/>
            <person name="Denance N."/>
            <person name="Donnadieu C."/>
            <person name="Legendre B."/>
            <person name="Lopez-Roques C."/>
            <person name="Cesbron S."/>
            <person name="Ravigne V."/>
            <person name="Jacques M.A."/>
        </authorList>
    </citation>
    <scope>NUCLEOTIDE SEQUENCE</scope>
    <source>
        <strain evidence="1">CFBP8070</strain>
    </source>
</reference>
<sequence>MRPKSSHRDLPPRMLRRIRLMKSGKVWESFYYNGRTAEGRRIEIPLGRDLNEAKRKWAALECQEAPAETGLLRFVFERYEREIIPLKAPVTQRVNKGFLTTLRKVFDAVNIDKVTPQYIA</sequence>
<evidence type="ECO:0000313" key="1">
    <source>
        <dbReference type="EMBL" id="MDC6408718.1"/>
    </source>
</evidence>
<accession>A0AAW6HVS7</accession>
<dbReference type="AlphaFoldDB" id="A0AAW6HVS7"/>